<evidence type="ECO:0000256" key="2">
    <source>
        <dbReference type="ARBA" id="ARBA00023235"/>
    </source>
</evidence>
<dbReference type="Gene3D" id="1.10.3120.10">
    <property type="entry name" value="Trigger factor, C-terminal domain"/>
    <property type="match status" value="1"/>
</dbReference>
<dbReference type="Pfam" id="PF05698">
    <property type="entry name" value="Trigger_C"/>
    <property type="match status" value="1"/>
</dbReference>
<feature type="domain" description="Trigger factor ribosome-binding bacterial" evidence="3">
    <location>
        <begin position="3"/>
        <end position="151"/>
    </location>
</feature>
<dbReference type="Gene3D" id="3.30.70.1050">
    <property type="entry name" value="Trigger factor ribosome-binding domain"/>
    <property type="match status" value="1"/>
</dbReference>
<keyword evidence="2" id="KW-0413">Isomerase</keyword>
<name>A0A1G2QJQ1_9BACT</name>
<dbReference type="InterPro" id="IPR037041">
    <property type="entry name" value="Trigger_fac_C_sf"/>
</dbReference>
<dbReference type="InterPro" id="IPR036611">
    <property type="entry name" value="Trigger_fac_ribosome-bd_sf"/>
</dbReference>
<dbReference type="AlphaFoldDB" id="A0A1G2QJQ1"/>
<dbReference type="Pfam" id="PF05697">
    <property type="entry name" value="Trigger_N"/>
    <property type="match status" value="1"/>
</dbReference>
<organism evidence="5 6">
    <name type="scientific">Candidatus Vogelbacteria bacterium RIFOXYD1_FULL_46_19</name>
    <dbReference type="NCBI Taxonomy" id="1802439"/>
    <lineage>
        <taxon>Bacteria</taxon>
        <taxon>Candidatus Vogeliibacteriota</taxon>
    </lineage>
</organism>
<evidence type="ECO:0000259" key="3">
    <source>
        <dbReference type="Pfam" id="PF05697"/>
    </source>
</evidence>
<dbReference type="GO" id="GO:0015031">
    <property type="term" value="P:protein transport"/>
    <property type="evidence" value="ECO:0007669"/>
    <property type="project" value="InterPro"/>
</dbReference>
<comment type="caution">
    <text evidence="5">The sequence shown here is derived from an EMBL/GenBank/DDBJ whole genome shotgun (WGS) entry which is preliminary data.</text>
</comment>
<sequence length="353" mass="39613">MGKVELKKLDTSEVELSGEIATADFMAHWPTVLADFKSQLNVAGFRPGHTPDKIALERLGEPAILTEMAERAISDLYPELIKNHQLEPIGPPEVALTKLAKDNPLGFTLKVAVRPEFNLPDHKPLAEQVAKDQPLPTEVTEEELNQTIDNIRRSRVKPASADELKPDLPELSDDFVKTLGDFKSVDDFKSQLKTNMLAEKISEARDKRRLLIIQTLGEQAAVPLPPVLVKKEQEKMLAEMRGQIEHMGLTFTDYLSHLKKTEADLKSDWENEAKKRVMFGLVASHLAEKYELKPAPEQVAKEMDQLMVRLPETAGQTSPDRLRAYVENVLTNNLVMNFIDPDQPGDQLSTVTK</sequence>
<dbReference type="Proteomes" id="UP000177838">
    <property type="component" value="Unassembled WGS sequence"/>
</dbReference>
<accession>A0A1G2QJQ1</accession>
<dbReference type="GO" id="GO:0006457">
    <property type="term" value="P:protein folding"/>
    <property type="evidence" value="ECO:0007669"/>
    <property type="project" value="InterPro"/>
</dbReference>
<dbReference type="InterPro" id="IPR027304">
    <property type="entry name" value="Trigger_fact/SurA_dom_sf"/>
</dbReference>
<dbReference type="SUPFAM" id="SSF109998">
    <property type="entry name" value="Triger factor/SurA peptide-binding domain-like"/>
    <property type="match status" value="1"/>
</dbReference>
<evidence type="ECO:0000313" key="6">
    <source>
        <dbReference type="Proteomes" id="UP000177838"/>
    </source>
</evidence>
<reference evidence="5 6" key="1">
    <citation type="journal article" date="2016" name="Nat. Commun.">
        <title>Thousands of microbial genomes shed light on interconnected biogeochemical processes in an aquifer system.</title>
        <authorList>
            <person name="Anantharaman K."/>
            <person name="Brown C.T."/>
            <person name="Hug L.A."/>
            <person name="Sharon I."/>
            <person name="Castelle C.J."/>
            <person name="Probst A.J."/>
            <person name="Thomas B.C."/>
            <person name="Singh A."/>
            <person name="Wilkins M.J."/>
            <person name="Karaoz U."/>
            <person name="Brodie E.L."/>
            <person name="Williams K.H."/>
            <person name="Hubbard S.S."/>
            <person name="Banfield J.F."/>
        </authorList>
    </citation>
    <scope>NUCLEOTIDE SEQUENCE [LARGE SCALE GENOMIC DNA]</scope>
</reference>
<dbReference type="SUPFAM" id="SSF102735">
    <property type="entry name" value="Trigger factor ribosome-binding domain"/>
    <property type="match status" value="1"/>
</dbReference>
<evidence type="ECO:0000313" key="5">
    <source>
        <dbReference type="EMBL" id="OHA60171.1"/>
    </source>
</evidence>
<evidence type="ECO:0000259" key="4">
    <source>
        <dbReference type="Pfam" id="PF05698"/>
    </source>
</evidence>
<evidence type="ECO:0000256" key="1">
    <source>
        <dbReference type="ARBA" id="ARBA00023110"/>
    </source>
</evidence>
<dbReference type="GO" id="GO:0003755">
    <property type="term" value="F:peptidyl-prolyl cis-trans isomerase activity"/>
    <property type="evidence" value="ECO:0007669"/>
    <property type="project" value="UniProtKB-KW"/>
</dbReference>
<dbReference type="EMBL" id="MHTK01000002">
    <property type="protein sequence ID" value="OHA60171.1"/>
    <property type="molecule type" value="Genomic_DNA"/>
</dbReference>
<dbReference type="InterPro" id="IPR008880">
    <property type="entry name" value="Trigger_fac_C"/>
</dbReference>
<protein>
    <submittedName>
        <fullName evidence="5">Uncharacterized protein</fullName>
    </submittedName>
</protein>
<gene>
    <name evidence="5" type="ORF">A2589_00650</name>
</gene>
<dbReference type="STRING" id="1802439.A2589_00650"/>
<keyword evidence="1" id="KW-0697">Rotamase</keyword>
<feature type="domain" description="Trigger factor C-terminal" evidence="4">
    <location>
        <begin position="184"/>
        <end position="333"/>
    </location>
</feature>
<dbReference type="InterPro" id="IPR008881">
    <property type="entry name" value="Trigger_fac_ribosome-bd_bac"/>
</dbReference>
<proteinExistence type="predicted"/>